<proteinExistence type="predicted"/>
<keyword evidence="3" id="KW-1185">Reference proteome</keyword>
<evidence type="ECO:0000313" key="3">
    <source>
        <dbReference type="Proteomes" id="UP001218218"/>
    </source>
</evidence>
<dbReference type="AlphaFoldDB" id="A0AAD7AAI3"/>
<reference evidence="2" key="1">
    <citation type="submission" date="2023-03" db="EMBL/GenBank/DDBJ databases">
        <title>Massive genome expansion in bonnet fungi (Mycena s.s.) driven by repeated elements and novel gene families across ecological guilds.</title>
        <authorList>
            <consortium name="Lawrence Berkeley National Laboratory"/>
            <person name="Harder C.B."/>
            <person name="Miyauchi S."/>
            <person name="Viragh M."/>
            <person name="Kuo A."/>
            <person name="Thoen E."/>
            <person name="Andreopoulos B."/>
            <person name="Lu D."/>
            <person name="Skrede I."/>
            <person name="Drula E."/>
            <person name="Henrissat B."/>
            <person name="Morin E."/>
            <person name="Kohler A."/>
            <person name="Barry K."/>
            <person name="LaButti K."/>
            <person name="Morin E."/>
            <person name="Salamov A."/>
            <person name="Lipzen A."/>
            <person name="Mereny Z."/>
            <person name="Hegedus B."/>
            <person name="Baldrian P."/>
            <person name="Stursova M."/>
            <person name="Weitz H."/>
            <person name="Taylor A."/>
            <person name="Grigoriev I.V."/>
            <person name="Nagy L.G."/>
            <person name="Martin F."/>
            <person name="Kauserud H."/>
        </authorList>
    </citation>
    <scope>NUCLEOTIDE SEQUENCE</scope>
    <source>
        <strain evidence="2">CBHHK002</strain>
    </source>
</reference>
<gene>
    <name evidence="2" type="ORF">DFH08DRAFT_805813</name>
</gene>
<sequence>MIIAARCPTGATEGLKDFFCDSLAIADNVRKKDQSDEVLDNEARVSISFVREIVPSLEVQEFSTVTEWVVRPDKQHLPGNIMLLRLPSTYEAPAAAKTASPSKSSEATTKPRNIKSRKAAEVPDVEMKPSEDKSPEDRRIDDKYDPTLLPDHRGSYFDHQEAKLVQGNIKDEDGMPIVPHERYEELTEALSLSDSGDNDSVLYTDHLKSVRLIDDSKTAVDQQTKLRGMNGRAYYRWILALANGNPLRIRHVHQLPTAPIPTFFVDEFTFYTREDGWIESNIRDYTAKSHIRTLAPASNHQRMALQLYVTKPPPESSYTHAYSAHSAVVQLYTRSGQLPTADVLYSRVKLEKPLCRLGCKAIEDQHHIFVDCSRYAPWHTSAANELAARTDNKLAEKGVEEADRVDLLTAVKSLFVDGHLPKFEHWIPSIKDLDVNIADKRLAHHFAADWYLASIRLAGRIWGNWQREMAALTSTHGRGR</sequence>
<dbReference type="EMBL" id="JARIHO010000012">
    <property type="protein sequence ID" value="KAJ7352614.1"/>
    <property type="molecule type" value="Genomic_DNA"/>
</dbReference>
<accession>A0AAD7AAI3</accession>
<name>A0AAD7AAI3_9AGAR</name>
<feature type="compositionally biased region" description="Basic and acidic residues" evidence="1">
    <location>
        <begin position="118"/>
        <end position="153"/>
    </location>
</feature>
<evidence type="ECO:0000256" key="1">
    <source>
        <dbReference type="SAM" id="MobiDB-lite"/>
    </source>
</evidence>
<dbReference type="Proteomes" id="UP001218218">
    <property type="component" value="Unassembled WGS sequence"/>
</dbReference>
<organism evidence="2 3">
    <name type="scientific">Mycena albidolilacea</name>
    <dbReference type="NCBI Taxonomy" id="1033008"/>
    <lineage>
        <taxon>Eukaryota</taxon>
        <taxon>Fungi</taxon>
        <taxon>Dikarya</taxon>
        <taxon>Basidiomycota</taxon>
        <taxon>Agaricomycotina</taxon>
        <taxon>Agaricomycetes</taxon>
        <taxon>Agaricomycetidae</taxon>
        <taxon>Agaricales</taxon>
        <taxon>Marasmiineae</taxon>
        <taxon>Mycenaceae</taxon>
        <taxon>Mycena</taxon>
    </lineage>
</organism>
<feature type="region of interest" description="Disordered" evidence="1">
    <location>
        <begin position="94"/>
        <end position="153"/>
    </location>
</feature>
<protein>
    <submittedName>
        <fullName evidence="2">Uncharacterized protein</fullName>
    </submittedName>
</protein>
<evidence type="ECO:0000313" key="2">
    <source>
        <dbReference type="EMBL" id="KAJ7352614.1"/>
    </source>
</evidence>
<feature type="compositionally biased region" description="Low complexity" evidence="1">
    <location>
        <begin position="94"/>
        <end position="111"/>
    </location>
</feature>
<comment type="caution">
    <text evidence="2">The sequence shown here is derived from an EMBL/GenBank/DDBJ whole genome shotgun (WGS) entry which is preliminary data.</text>
</comment>